<keyword evidence="1" id="KW-0175">Coiled coil</keyword>
<protein>
    <submittedName>
        <fullName evidence="2">Uncharacterized protein</fullName>
    </submittedName>
</protein>
<accession>A0A4R3LBX9</accession>
<dbReference type="AlphaFoldDB" id="A0A4R3LBX9"/>
<evidence type="ECO:0000313" key="2">
    <source>
        <dbReference type="EMBL" id="TCS96808.1"/>
    </source>
</evidence>
<dbReference type="Proteomes" id="UP000294937">
    <property type="component" value="Unassembled WGS sequence"/>
</dbReference>
<gene>
    <name evidence="2" type="ORF">EDD58_101450</name>
</gene>
<evidence type="ECO:0000256" key="1">
    <source>
        <dbReference type="SAM" id="Coils"/>
    </source>
</evidence>
<name>A0A4R3LBX9_9BACL</name>
<feature type="coiled-coil region" evidence="1">
    <location>
        <begin position="113"/>
        <end position="140"/>
    </location>
</feature>
<sequence length="185" mass="21378">MLIQQGLSELKLIKKRMAKIKEELSTYSAWSSKKKHPWGIKGANQEYTVKQAEKEVQAKIQAYHDLSQRFFLIKSAIDRTNLETKVTVAGKTFTLHEALLYKNHLIEMNKNLVDACDVAIRRAEMEVERYNNKKDRDSVDNADLLYLFPRQEIEKVNQFNIEFMEQVDAALQIANATTSLIGIED</sequence>
<evidence type="ECO:0000313" key="3">
    <source>
        <dbReference type="Proteomes" id="UP000294937"/>
    </source>
</evidence>
<organism evidence="2 3">
    <name type="scientific">Hazenella coriacea</name>
    <dbReference type="NCBI Taxonomy" id="1179467"/>
    <lineage>
        <taxon>Bacteria</taxon>
        <taxon>Bacillati</taxon>
        <taxon>Bacillota</taxon>
        <taxon>Bacilli</taxon>
        <taxon>Bacillales</taxon>
        <taxon>Thermoactinomycetaceae</taxon>
        <taxon>Hazenella</taxon>
    </lineage>
</organism>
<keyword evidence="3" id="KW-1185">Reference proteome</keyword>
<reference evidence="2 3" key="1">
    <citation type="submission" date="2019-03" db="EMBL/GenBank/DDBJ databases">
        <title>Genomic Encyclopedia of Type Strains, Phase IV (KMG-IV): sequencing the most valuable type-strain genomes for metagenomic binning, comparative biology and taxonomic classification.</title>
        <authorList>
            <person name="Goeker M."/>
        </authorList>
    </citation>
    <scope>NUCLEOTIDE SEQUENCE [LARGE SCALE GENOMIC DNA]</scope>
    <source>
        <strain evidence="2 3">DSM 45707</strain>
    </source>
</reference>
<dbReference type="OrthoDB" id="2987883at2"/>
<dbReference type="EMBL" id="SMAG01000001">
    <property type="protein sequence ID" value="TCS96808.1"/>
    <property type="molecule type" value="Genomic_DNA"/>
</dbReference>
<comment type="caution">
    <text evidence="2">The sequence shown here is derived from an EMBL/GenBank/DDBJ whole genome shotgun (WGS) entry which is preliminary data.</text>
</comment>
<proteinExistence type="predicted"/>
<dbReference type="RefSeq" id="WP_131923190.1">
    <property type="nucleotide sequence ID" value="NZ_SMAG01000001.1"/>
</dbReference>